<dbReference type="Gene3D" id="1.10.10.2830">
    <property type="match status" value="1"/>
</dbReference>
<evidence type="ECO:0000256" key="5">
    <source>
        <dbReference type="SAM" id="MobiDB-lite"/>
    </source>
</evidence>
<evidence type="ECO:0000256" key="1">
    <source>
        <dbReference type="ARBA" id="ARBA00006295"/>
    </source>
</evidence>
<keyword evidence="2" id="KW-0159">Chromosome partition</keyword>
<feature type="region of interest" description="Disordered" evidence="5">
    <location>
        <begin position="231"/>
        <end position="252"/>
    </location>
</feature>
<dbReference type="GO" id="GO:0003677">
    <property type="term" value="F:DNA binding"/>
    <property type="evidence" value="ECO:0007669"/>
    <property type="project" value="UniProtKB-KW"/>
</dbReference>
<dbReference type="InterPro" id="IPR003115">
    <property type="entry name" value="ParB_N"/>
</dbReference>
<gene>
    <name evidence="7" type="ORF">FDV58_11165</name>
</gene>
<feature type="domain" description="ParB-like N-terminal" evidence="6">
    <location>
        <begin position="43"/>
        <end position="135"/>
    </location>
</feature>
<dbReference type="InterPro" id="IPR041468">
    <property type="entry name" value="HTH_ParB/Spo0J"/>
</dbReference>
<dbReference type="PANTHER" id="PTHR33375:SF1">
    <property type="entry name" value="CHROMOSOME-PARTITIONING PROTEIN PARB-RELATED"/>
    <property type="match status" value="1"/>
</dbReference>
<dbReference type="SMART" id="SM00470">
    <property type="entry name" value="ParB"/>
    <property type="match status" value="1"/>
</dbReference>
<feature type="compositionally biased region" description="Basic and acidic residues" evidence="5">
    <location>
        <begin position="231"/>
        <end position="241"/>
    </location>
</feature>
<dbReference type="GO" id="GO:0045881">
    <property type="term" value="P:positive regulation of sporulation resulting in formation of a cellular spore"/>
    <property type="evidence" value="ECO:0007669"/>
    <property type="project" value="TreeGrafter"/>
</dbReference>
<dbReference type="NCBIfam" id="TIGR00180">
    <property type="entry name" value="parB_part"/>
    <property type="match status" value="1"/>
</dbReference>
<comment type="similarity">
    <text evidence="1">Belongs to the ParB family.</text>
</comment>
<dbReference type="AlphaFoldDB" id="A0A4U6S5N1"/>
<comment type="caution">
    <text evidence="7">The sequence shown here is derived from an EMBL/GenBank/DDBJ whole genome shotgun (WGS) entry which is preliminary data.</text>
</comment>
<comment type="function">
    <text evidence="4">Involved in chromosome partition. Localize to both poles of the predivisional cell following completion of DNA replication. Binds to the DNA origin of replication.</text>
</comment>
<dbReference type="InterPro" id="IPR004437">
    <property type="entry name" value="ParB/RepB/Spo0J"/>
</dbReference>
<accession>A0A4U6S5N1</accession>
<evidence type="ECO:0000256" key="2">
    <source>
        <dbReference type="ARBA" id="ARBA00022829"/>
    </source>
</evidence>
<dbReference type="FunFam" id="1.10.10.2830:FF:000001">
    <property type="entry name" value="Chromosome partitioning protein ParB"/>
    <property type="match status" value="1"/>
</dbReference>
<dbReference type="InterPro" id="IPR057240">
    <property type="entry name" value="ParB_dimer_C"/>
</dbReference>
<dbReference type="SUPFAM" id="SSF110849">
    <property type="entry name" value="ParB/Sulfiredoxin"/>
    <property type="match status" value="1"/>
</dbReference>
<evidence type="ECO:0000313" key="7">
    <source>
        <dbReference type="EMBL" id="TKV81442.1"/>
    </source>
</evidence>
<keyword evidence="3" id="KW-0238">DNA-binding</keyword>
<dbReference type="GO" id="GO:0007059">
    <property type="term" value="P:chromosome segregation"/>
    <property type="evidence" value="ECO:0007669"/>
    <property type="project" value="UniProtKB-KW"/>
</dbReference>
<dbReference type="Pfam" id="PF17762">
    <property type="entry name" value="HTH_ParB"/>
    <property type="match status" value="1"/>
</dbReference>
<dbReference type="Proteomes" id="UP000305095">
    <property type="component" value="Unassembled WGS sequence"/>
</dbReference>
<protein>
    <submittedName>
        <fullName evidence="7">ParB/RepB/Spo0J family partition protein</fullName>
    </submittedName>
</protein>
<evidence type="ECO:0000313" key="8">
    <source>
        <dbReference type="Proteomes" id="UP000305095"/>
    </source>
</evidence>
<dbReference type="Gene3D" id="3.90.1530.30">
    <property type="match status" value="1"/>
</dbReference>
<dbReference type="PANTHER" id="PTHR33375">
    <property type="entry name" value="CHROMOSOME-PARTITIONING PROTEIN PARB-RELATED"/>
    <property type="match status" value="1"/>
</dbReference>
<name>A0A4U6S5N1_BRAEL</name>
<proteinExistence type="inferred from homology"/>
<dbReference type="InterPro" id="IPR050336">
    <property type="entry name" value="Chromosome_partition/occlusion"/>
</dbReference>
<dbReference type="InterPro" id="IPR036086">
    <property type="entry name" value="ParB/Sulfiredoxin_sf"/>
</dbReference>
<organism evidence="7 8">
    <name type="scientific">Bradyrhizobium elkanii</name>
    <dbReference type="NCBI Taxonomy" id="29448"/>
    <lineage>
        <taxon>Bacteria</taxon>
        <taxon>Pseudomonadati</taxon>
        <taxon>Pseudomonadota</taxon>
        <taxon>Alphaproteobacteria</taxon>
        <taxon>Hyphomicrobiales</taxon>
        <taxon>Nitrobacteraceae</taxon>
        <taxon>Bradyrhizobium</taxon>
    </lineage>
</organism>
<dbReference type="Pfam" id="PF23552">
    <property type="entry name" value="ParB_C"/>
    <property type="match status" value="1"/>
</dbReference>
<evidence type="ECO:0000259" key="6">
    <source>
        <dbReference type="SMART" id="SM00470"/>
    </source>
</evidence>
<dbReference type="FunFam" id="3.90.1530.30:FF:000001">
    <property type="entry name" value="Chromosome partitioning protein ParB"/>
    <property type="match status" value="1"/>
</dbReference>
<reference evidence="7 8" key="1">
    <citation type="submission" date="2019-05" db="EMBL/GenBank/DDBJ databases">
        <title>Draft Genome of Bradyrhizobium elkanii strain SEMIA 938, Used in Commercial Inoculants for Lupinus spp. in Brazil.</title>
        <authorList>
            <person name="Hungria M."/>
            <person name="Delamuta J.R.M."/>
            <person name="Ribeiro R.A."/>
            <person name="Nogueira M.A."/>
        </authorList>
    </citation>
    <scope>NUCLEOTIDE SEQUENCE [LARGE SCALE GENOMIC DNA]</scope>
    <source>
        <strain evidence="7 8">Semia 938</strain>
    </source>
</reference>
<evidence type="ECO:0000256" key="3">
    <source>
        <dbReference type="ARBA" id="ARBA00023125"/>
    </source>
</evidence>
<dbReference type="EMBL" id="SZZP01000006">
    <property type="protein sequence ID" value="TKV81442.1"/>
    <property type="molecule type" value="Genomic_DNA"/>
</dbReference>
<dbReference type="GO" id="GO:0005694">
    <property type="term" value="C:chromosome"/>
    <property type="evidence" value="ECO:0007669"/>
    <property type="project" value="TreeGrafter"/>
</dbReference>
<sequence length="304" mass="33216">MNPRELATMADEARSRLGRGLASLIGDVGGEAAAHVERPRNQRKVPIEFLKANPRNPRRTFADTELGELADSIRQRGVIQPIVVRAIKGAQDRYEIIAGERRWRASQLAGLHEVPIVPVEVSDSDALEIMIIENVQREDLNAMEETQGYHALADEFKRSQEDIAKIVGKSRSHVANMMRLTKLPAEVQALISKGDLSAGHARALIGVPDPLTAAKRIVAEGLNVRQAEALAHEEGVPERKPQKARSGSAAKVDKDADTLALEKRVSDALGLAVTVSHRDPGGTVQISYRNLEQLDEVVRRLEGG</sequence>
<dbReference type="Pfam" id="PF02195">
    <property type="entry name" value="ParB_N"/>
    <property type="match status" value="1"/>
</dbReference>
<evidence type="ECO:0000256" key="4">
    <source>
        <dbReference type="ARBA" id="ARBA00025472"/>
    </source>
</evidence>
<dbReference type="CDD" id="cd16393">
    <property type="entry name" value="SPO0J_N"/>
    <property type="match status" value="1"/>
</dbReference>